<sequence length="125" mass="11934">MAFSSRLASGPSAVAGSLASSSSCASSGFTSGSLAMSSSRSITPPGSTPTNGSLSRSASSSRACSATSSLARARILCSTHASAGRGVVGVAFSAACSVARPTNTASSSSPTTVSISPVTVGPRKG</sequence>
<feature type="region of interest" description="Disordered" evidence="1">
    <location>
        <begin position="1"/>
        <end position="61"/>
    </location>
</feature>
<reference evidence="2 3" key="1">
    <citation type="submission" date="2018-09" db="EMBL/GenBank/DDBJ databases">
        <authorList>
            <person name="Peiro R."/>
            <person name="Begona"/>
            <person name="Cbmso G."/>
            <person name="Lopez M."/>
            <person name="Gonzalez S."/>
        </authorList>
    </citation>
    <scope>NUCLEOTIDE SEQUENCE [LARGE SCALE GENOMIC DNA]</scope>
</reference>
<feature type="compositionally biased region" description="Low complexity" evidence="1">
    <location>
        <begin position="8"/>
        <end position="33"/>
    </location>
</feature>
<organism evidence="2 3">
    <name type="scientific">Leishmania braziliensis MHOM/BR/75/M2904</name>
    <dbReference type="NCBI Taxonomy" id="420245"/>
    <lineage>
        <taxon>Eukaryota</taxon>
        <taxon>Discoba</taxon>
        <taxon>Euglenozoa</taxon>
        <taxon>Kinetoplastea</taxon>
        <taxon>Metakinetoplastina</taxon>
        <taxon>Trypanosomatida</taxon>
        <taxon>Trypanosomatidae</taxon>
        <taxon>Leishmaniinae</taxon>
        <taxon>Leishmania</taxon>
        <taxon>Leishmania braziliensis species complex</taxon>
    </lineage>
</organism>
<feature type="compositionally biased region" description="Low complexity" evidence="1">
    <location>
        <begin position="101"/>
        <end position="125"/>
    </location>
</feature>
<feature type="compositionally biased region" description="Polar residues" evidence="1">
    <location>
        <begin position="34"/>
        <end position="52"/>
    </location>
</feature>
<dbReference type="AlphaFoldDB" id="A0A3P3Z1T4"/>
<gene>
    <name evidence="2" type="ORF">LBRM2904_15.0510</name>
</gene>
<feature type="region of interest" description="Disordered" evidence="1">
    <location>
        <begin position="100"/>
        <end position="125"/>
    </location>
</feature>
<dbReference type="EMBL" id="LS997614">
    <property type="protein sequence ID" value="SYZ64183.1"/>
    <property type="molecule type" value="Genomic_DNA"/>
</dbReference>
<name>A0A3P3Z1T4_LEIBR</name>
<dbReference type="Proteomes" id="UP000319462">
    <property type="component" value="Chromosome 15"/>
</dbReference>
<protein>
    <submittedName>
        <fullName evidence="2">Hypothetical_protein</fullName>
    </submittedName>
</protein>
<proteinExistence type="predicted"/>
<dbReference type="PROSITE" id="PS51257">
    <property type="entry name" value="PROKAR_LIPOPROTEIN"/>
    <property type="match status" value="1"/>
</dbReference>
<evidence type="ECO:0000313" key="2">
    <source>
        <dbReference type="EMBL" id="SYZ64183.1"/>
    </source>
</evidence>
<evidence type="ECO:0000313" key="3">
    <source>
        <dbReference type="Proteomes" id="UP000319462"/>
    </source>
</evidence>
<accession>A0A3P3Z1T4</accession>
<evidence type="ECO:0000256" key="1">
    <source>
        <dbReference type="SAM" id="MobiDB-lite"/>
    </source>
</evidence>